<evidence type="ECO:0000256" key="1">
    <source>
        <dbReference type="SAM" id="MobiDB-lite"/>
    </source>
</evidence>
<dbReference type="Gene3D" id="1.10.510.10">
    <property type="entry name" value="Transferase(Phosphotransferase) domain 1"/>
    <property type="match status" value="1"/>
</dbReference>
<dbReference type="PANTHER" id="PTHR48007">
    <property type="entry name" value="LEUCINE-RICH REPEAT RECEPTOR-LIKE PROTEIN KINASE PXC1"/>
    <property type="match status" value="1"/>
</dbReference>
<dbReference type="SUPFAM" id="SSF56112">
    <property type="entry name" value="Protein kinase-like (PK-like)"/>
    <property type="match status" value="1"/>
</dbReference>
<feature type="compositionally biased region" description="Acidic residues" evidence="1">
    <location>
        <begin position="1"/>
        <end position="10"/>
    </location>
</feature>
<dbReference type="InterPro" id="IPR046959">
    <property type="entry name" value="PRK1-6/SRF4-like"/>
</dbReference>
<sequence>MTLEEEEGTMVEDVGIPQDPPLISNNLERVGLPLNERILEEEDWLDDGNDFGDADGNDFGEEDIDLMDEDDLLGEDLQTEEEKCLGTDATGIKSPITEFSKKLVGSRLDMATTSDADTKKKSLRKATGSPSSDPCDGSWEAVKCKGSSITELYIYSFPQRALISETYLRHKSSSVYPLLFLIHRQLSGYELSGSLGYLLSNLKSLTTLLLGIQDTNSNLDIDTENELDGNNIKSSNILLDADLNPRLSDYGLSQFYLKTSQNLGEGYNAPEAKNPSESTPKSDVYSFGVATFLYITTLFQDSIHISNREKPRPERSLVRWATPQLHDIDALSNIADPPLHGLYPPKSLSRLADIIALCVQVEPEFRPPMSEAVEAFVRMVQRSSMKLKDDLSRVEMKK</sequence>
<dbReference type="GO" id="GO:0005524">
    <property type="term" value="F:ATP binding"/>
    <property type="evidence" value="ECO:0007669"/>
    <property type="project" value="InterPro"/>
</dbReference>
<dbReference type="Pfam" id="PF00069">
    <property type="entry name" value="Pkinase"/>
    <property type="match status" value="1"/>
</dbReference>
<dbReference type="Proteomes" id="UP001295469">
    <property type="component" value="Chromosome C06"/>
</dbReference>
<protein>
    <submittedName>
        <fullName evidence="3">(rape) hypothetical protein</fullName>
    </submittedName>
</protein>
<feature type="domain" description="Protein kinase" evidence="2">
    <location>
        <begin position="79"/>
        <end position="377"/>
    </location>
</feature>
<evidence type="ECO:0000259" key="2">
    <source>
        <dbReference type="PROSITE" id="PS50011"/>
    </source>
</evidence>
<dbReference type="InterPro" id="IPR000719">
    <property type="entry name" value="Prot_kinase_dom"/>
</dbReference>
<dbReference type="EMBL" id="HG994370">
    <property type="protein sequence ID" value="CAF2060498.1"/>
    <property type="molecule type" value="Genomic_DNA"/>
</dbReference>
<evidence type="ECO:0000313" key="3">
    <source>
        <dbReference type="EMBL" id="CAF2060498.1"/>
    </source>
</evidence>
<dbReference type="GO" id="GO:0004672">
    <property type="term" value="F:protein kinase activity"/>
    <property type="evidence" value="ECO:0007669"/>
    <property type="project" value="InterPro"/>
</dbReference>
<dbReference type="AlphaFoldDB" id="A0A816QIT7"/>
<organism evidence="3">
    <name type="scientific">Brassica napus</name>
    <name type="common">Rape</name>
    <dbReference type="NCBI Taxonomy" id="3708"/>
    <lineage>
        <taxon>Eukaryota</taxon>
        <taxon>Viridiplantae</taxon>
        <taxon>Streptophyta</taxon>
        <taxon>Embryophyta</taxon>
        <taxon>Tracheophyta</taxon>
        <taxon>Spermatophyta</taxon>
        <taxon>Magnoliopsida</taxon>
        <taxon>eudicotyledons</taxon>
        <taxon>Gunneridae</taxon>
        <taxon>Pentapetalae</taxon>
        <taxon>rosids</taxon>
        <taxon>malvids</taxon>
        <taxon>Brassicales</taxon>
        <taxon>Brassicaceae</taxon>
        <taxon>Brassiceae</taxon>
        <taxon>Brassica</taxon>
    </lineage>
</organism>
<dbReference type="PROSITE" id="PS50011">
    <property type="entry name" value="PROTEIN_KINASE_DOM"/>
    <property type="match status" value="1"/>
</dbReference>
<dbReference type="InterPro" id="IPR011009">
    <property type="entry name" value="Kinase-like_dom_sf"/>
</dbReference>
<reference evidence="3" key="1">
    <citation type="submission" date="2021-01" db="EMBL/GenBank/DDBJ databases">
        <authorList>
            <consortium name="Genoscope - CEA"/>
            <person name="William W."/>
        </authorList>
    </citation>
    <scope>NUCLEOTIDE SEQUENCE</scope>
</reference>
<feature type="region of interest" description="Disordered" evidence="1">
    <location>
        <begin position="1"/>
        <end position="23"/>
    </location>
</feature>
<name>A0A816QIT7_BRANA</name>
<gene>
    <name evidence="3" type="ORF">DARMORV10_C06P30310.1</name>
</gene>
<accession>A0A816QIT7</accession>
<proteinExistence type="predicted"/>
<dbReference type="PANTHER" id="PTHR48007:SF34">
    <property type="entry name" value="PROTEIN STRUBBELIG-RECEPTOR FAMILY 8 ISOFORM X1"/>
    <property type="match status" value="1"/>
</dbReference>